<gene>
    <name evidence="2" type="ORF">C1881_06360</name>
</gene>
<dbReference type="InterPro" id="IPR011664">
    <property type="entry name" value="Abi_system_AbiD/AbiF-like"/>
</dbReference>
<dbReference type="Proteomes" id="UP000253975">
    <property type="component" value="Unassembled WGS sequence"/>
</dbReference>
<protein>
    <recommendedName>
        <fullName evidence="4">CAAX protease</fullName>
    </recommendedName>
</protein>
<dbReference type="EMBL" id="PPTO01000009">
    <property type="protein sequence ID" value="RDB58188.1"/>
    <property type="molecule type" value="Genomic_DNA"/>
</dbReference>
<proteinExistence type="predicted"/>
<dbReference type="AlphaFoldDB" id="A0A369LJI9"/>
<feature type="compositionally biased region" description="Basic and acidic residues" evidence="1">
    <location>
        <begin position="23"/>
        <end position="34"/>
    </location>
</feature>
<feature type="region of interest" description="Disordered" evidence="1">
    <location>
        <begin position="23"/>
        <end position="58"/>
    </location>
</feature>
<dbReference type="Pfam" id="PF07751">
    <property type="entry name" value="Abi_2"/>
    <property type="match status" value="1"/>
</dbReference>
<organism evidence="2 3">
    <name type="scientific">Slackia isoflavoniconvertens</name>
    <dbReference type="NCBI Taxonomy" id="572010"/>
    <lineage>
        <taxon>Bacteria</taxon>
        <taxon>Bacillati</taxon>
        <taxon>Actinomycetota</taxon>
        <taxon>Coriobacteriia</taxon>
        <taxon>Eggerthellales</taxon>
        <taxon>Eggerthellaceae</taxon>
        <taxon>Slackia</taxon>
    </lineage>
</organism>
<sequence>MIQVTGAQFVSIGVFLADERKDQPAAENVDKADDAVGTLPAERKGRFDGDAEDEQAPSALPWAEKWLSAERLTPYLKACGGDAEKALALYEWNSSLAQLLMRDISNFEVALRNACNAAMESSWQGDAHWLLDENSPARRPVMRKSARGMLDSNRINRRTIDAAVDGLPKGFSTGNLVAGLTLGFWVHLSDRSREAVIWRSGLYRAWPKGTNRAELQERLYGILRVRNRVAHNERLFDPKRPELSPKKVDTDAIELLGILCPEATDYLYGEGGAPIGKFLNEHPAPVAVEL</sequence>
<evidence type="ECO:0000313" key="2">
    <source>
        <dbReference type="EMBL" id="RDB58188.1"/>
    </source>
</evidence>
<accession>A0A369LJI9</accession>
<reference evidence="2 3" key="1">
    <citation type="journal article" date="2018" name="Elife">
        <title>Discovery and characterization of a prevalent human gut bacterial enzyme sufficient for the inactivation of a family of plant toxins.</title>
        <authorList>
            <person name="Koppel N."/>
            <person name="Bisanz J.E."/>
            <person name="Pandelia M.E."/>
            <person name="Turnbaugh P.J."/>
            <person name="Balskus E.P."/>
        </authorList>
    </citation>
    <scope>NUCLEOTIDE SEQUENCE [LARGE SCALE GENOMIC DNA]</scope>
    <source>
        <strain evidence="2 3">OB21 GAM31</strain>
    </source>
</reference>
<evidence type="ECO:0008006" key="4">
    <source>
        <dbReference type="Google" id="ProtNLM"/>
    </source>
</evidence>
<evidence type="ECO:0000256" key="1">
    <source>
        <dbReference type="SAM" id="MobiDB-lite"/>
    </source>
</evidence>
<evidence type="ECO:0000313" key="3">
    <source>
        <dbReference type="Proteomes" id="UP000253975"/>
    </source>
</evidence>
<comment type="caution">
    <text evidence="2">The sequence shown here is derived from an EMBL/GenBank/DDBJ whole genome shotgun (WGS) entry which is preliminary data.</text>
</comment>
<name>A0A369LJI9_9ACTN</name>